<proteinExistence type="predicted"/>
<dbReference type="CDD" id="cd00207">
    <property type="entry name" value="fer2"/>
    <property type="match status" value="1"/>
</dbReference>
<sequence>MSHTITLLPSNHSFTLEGSTSILETALEKGLNLNYGCTNGKCGKCRAQVKIGKVEKIKHQDFNFTAAEKNKNIILMCTCTATSDLVIEADLANNDIDIPYQEIKAKLKKINSITDYTSIIHLQTPRTNTLRFLAGQNINLIVNNQSACYPIASCPCDDRNLEFHINSKNNSEFSNQLLNNTNTGASIELNGPYGKFKLQETPQMPTIFFVVDSGFAPIKSLIEHAISLDYEEKLILFLFSTHNTKHYYHNLCRSWDDALDNFTYMPITIELKSLNEKYYDLEVHNQNLIINHFLNAVSNKCQSPEQFHYYLSAGKNTIDQMILKLSTKFHTNNIQFDYVPL</sequence>
<evidence type="ECO:0000259" key="1">
    <source>
        <dbReference type="PROSITE" id="PS51085"/>
    </source>
</evidence>
<reference evidence="3" key="1">
    <citation type="submission" date="2018-06" db="EMBL/GenBank/DDBJ databases">
        <authorList>
            <person name="Zhirakovskaya E."/>
        </authorList>
    </citation>
    <scope>NUCLEOTIDE SEQUENCE</scope>
</reference>
<dbReference type="EMBL" id="UOFS01000006">
    <property type="protein sequence ID" value="VAW91308.1"/>
    <property type="molecule type" value="Genomic_DNA"/>
</dbReference>
<dbReference type="SUPFAM" id="SSF63380">
    <property type="entry name" value="Riboflavin synthase domain-like"/>
    <property type="match status" value="1"/>
</dbReference>
<evidence type="ECO:0000259" key="2">
    <source>
        <dbReference type="PROSITE" id="PS51384"/>
    </source>
</evidence>
<dbReference type="AlphaFoldDB" id="A0A3B0ZD14"/>
<dbReference type="InterPro" id="IPR050415">
    <property type="entry name" value="MRET"/>
</dbReference>
<dbReference type="InterPro" id="IPR008333">
    <property type="entry name" value="Cbr1-like_FAD-bd_dom"/>
</dbReference>
<dbReference type="SUPFAM" id="SSF54292">
    <property type="entry name" value="2Fe-2S ferredoxin-like"/>
    <property type="match status" value="1"/>
</dbReference>
<dbReference type="PROSITE" id="PS51384">
    <property type="entry name" value="FAD_FR"/>
    <property type="match status" value="1"/>
</dbReference>
<dbReference type="GO" id="GO:0016491">
    <property type="term" value="F:oxidoreductase activity"/>
    <property type="evidence" value="ECO:0007669"/>
    <property type="project" value="InterPro"/>
</dbReference>
<accession>A0A3B0ZD14</accession>
<feature type="domain" description="FAD-binding FR-type" evidence="2">
    <location>
        <begin position="100"/>
        <end position="199"/>
    </location>
</feature>
<gene>
    <name evidence="3" type="ORF">MNBD_GAMMA22-2700</name>
</gene>
<dbReference type="InterPro" id="IPR017927">
    <property type="entry name" value="FAD-bd_FR_type"/>
</dbReference>
<feature type="domain" description="2Fe-2S ferredoxin-type" evidence="1">
    <location>
        <begin position="3"/>
        <end position="93"/>
    </location>
</feature>
<dbReference type="Gene3D" id="3.40.50.80">
    <property type="entry name" value="Nucleotide-binding domain of ferredoxin-NADP reductase (FNR) module"/>
    <property type="match status" value="1"/>
</dbReference>
<dbReference type="Pfam" id="PF00970">
    <property type="entry name" value="FAD_binding_6"/>
    <property type="match status" value="1"/>
</dbReference>
<protein>
    <submittedName>
        <fullName evidence="3">2-polyprenylphenol hydroxylase and related flavodoxin oxidoreductases / CDP-6-deoxy-delta-3,4-glucoseen reductase-like</fullName>
    </submittedName>
</protein>
<evidence type="ECO:0000313" key="3">
    <source>
        <dbReference type="EMBL" id="VAW91308.1"/>
    </source>
</evidence>
<dbReference type="Pfam" id="PF00111">
    <property type="entry name" value="Fer2"/>
    <property type="match status" value="1"/>
</dbReference>
<dbReference type="InterPro" id="IPR017938">
    <property type="entry name" value="Riboflavin_synthase-like_b-brl"/>
</dbReference>
<dbReference type="InterPro" id="IPR012675">
    <property type="entry name" value="Beta-grasp_dom_sf"/>
</dbReference>
<dbReference type="Gene3D" id="3.10.20.30">
    <property type="match status" value="1"/>
</dbReference>
<dbReference type="Gene3D" id="2.40.30.10">
    <property type="entry name" value="Translation factors"/>
    <property type="match status" value="1"/>
</dbReference>
<organism evidence="3">
    <name type="scientific">hydrothermal vent metagenome</name>
    <dbReference type="NCBI Taxonomy" id="652676"/>
    <lineage>
        <taxon>unclassified sequences</taxon>
        <taxon>metagenomes</taxon>
        <taxon>ecological metagenomes</taxon>
    </lineage>
</organism>
<dbReference type="SUPFAM" id="SSF52343">
    <property type="entry name" value="Ferredoxin reductase-like, C-terminal NADP-linked domain"/>
    <property type="match status" value="1"/>
</dbReference>
<dbReference type="PANTHER" id="PTHR47354:SF5">
    <property type="entry name" value="PROTEIN RFBI"/>
    <property type="match status" value="1"/>
</dbReference>
<name>A0A3B0ZD14_9ZZZZ</name>
<dbReference type="InterPro" id="IPR039261">
    <property type="entry name" value="FNR_nucleotide-bd"/>
</dbReference>
<dbReference type="PANTHER" id="PTHR47354">
    <property type="entry name" value="NADH OXIDOREDUCTASE HCR"/>
    <property type="match status" value="1"/>
</dbReference>
<dbReference type="PRINTS" id="PR00410">
    <property type="entry name" value="PHEHYDRXLASE"/>
</dbReference>
<dbReference type="PROSITE" id="PS51085">
    <property type="entry name" value="2FE2S_FER_2"/>
    <property type="match status" value="1"/>
</dbReference>
<dbReference type="InterPro" id="IPR001041">
    <property type="entry name" value="2Fe-2S_ferredoxin-type"/>
</dbReference>
<dbReference type="GO" id="GO:0051536">
    <property type="term" value="F:iron-sulfur cluster binding"/>
    <property type="evidence" value="ECO:0007669"/>
    <property type="project" value="InterPro"/>
</dbReference>
<dbReference type="InterPro" id="IPR036010">
    <property type="entry name" value="2Fe-2S_ferredoxin-like_sf"/>
</dbReference>